<evidence type="ECO:0000313" key="3">
    <source>
        <dbReference type="Proteomes" id="UP001498476"/>
    </source>
</evidence>
<evidence type="ECO:0000313" key="2">
    <source>
        <dbReference type="EMBL" id="KAK7425113.1"/>
    </source>
</evidence>
<dbReference type="SUPFAM" id="SSF52266">
    <property type="entry name" value="SGNH hydrolase"/>
    <property type="match status" value="1"/>
</dbReference>
<dbReference type="Proteomes" id="UP001498476">
    <property type="component" value="Unassembled WGS sequence"/>
</dbReference>
<accession>A0ABR1HV92</accession>
<gene>
    <name evidence="2" type="ORF">QQX98_000027</name>
</gene>
<proteinExistence type="predicted"/>
<dbReference type="PANTHER" id="PTHR37981:SF1">
    <property type="entry name" value="SGNH HYDROLASE-TYPE ESTERASE DOMAIN-CONTAINING PROTEIN"/>
    <property type="match status" value="1"/>
</dbReference>
<dbReference type="Pfam" id="PF18647">
    <property type="entry name" value="Fungal_lectin_2"/>
    <property type="match status" value="1"/>
</dbReference>
<dbReference type="InterPro" id="IPR036514">
    <property type="entry name" value="SGNH_hydro_sf"/>
</dbReference>
<dbReference type="PANTHER" id="PTHR37981">
    <property type="entry name" value="LIPASE 2"/>
    <property type="match status" value="1"/>
</dbReference>
<dbReference type="InterPro" id="IPR037460">
    <property type="entry name" value="SEST-like"/>
</dbReference>
<protein>
    <recommendedName>
        <fullName evidence="4">SGNH hydrolase-type esterase domain-containing protein</fullName>
    </recommendedName>
</protein>
<name>A0ABR1HV92_9HYPO</name>
<evidence type="ECO:0008006" key="4">
    <source>
        <dbReference type="Google" id="ProtNLM"/>
    </source>
</evidence>
<keyword evidence="3" id="KW-1185">Reference proteome</keyword>
<evidence type="ECO:0000256" key="1">
    <source>
        <dbReference type="SAM" id="SignalP"/>
    </source>
</evidence>
<dbReference type="Gene3D" id="3.40.50.1110">
    <property type="entry name" value="SGNH hydrolase"/>
    <property type="match status" value="1"/>
</dbReference>
<feature type="chain" id="PRO_5045127820" description="SGNH hydrolase-type esterase domain-containing protein" evidence="1">
    <location>
        <begin position="19"/>
        <end position="687"/>
    </location>
</feature>
<reference evidence="2 3" key="1">
    <citation type="journal article" date="2025" name="Microbiol. Resour. Announc.">
        <title>Draft genome sequences for Neonectria magnoliae and Neonectria punicea, canker pathogens of Liriodendron tulipifera and Acer saccharum in West Virginia.</title>
        <authorList>
            <person name="Petronek H.M."/>
            <person name="Kasson M.T."/>
            <person name="Metheny A.M."/>
            <person name="Stauder C.M."/>
            <person name="Lovett B."/>
            <person name="Lynch S.C."/>
            <person name="Garnas J.R."/>
            <person name="Kasson L.R."/>
            <person name="Stajich J.E."/>
        </authorList>
    </citation>
    <scope>NUCLEOTIDE SEQUENCE [LARGE SCALE GENOMIC DNA]</scope>
    <source>
        <strain evidence="2 3">NRRL 64653</strain>
    </source>
</reference>
<organism evidence="2 3">
    <name type="scientific">Neonectria punicea</name>
    <dbReference type="NCBI Taxonomy" id="979145"/>
    <lineage>
        <taxon>Eukaryota</taxon>
        <taxon>Fungi</taxon>
        <taxon>Dikarya</taxon>
        <taxon>Ascomycota</taxon>
        <taxon>Pezizomycotina</taxon>
        <taxon>Sordariomycetes</taxon>
        <taxon>Hypocreomycetidae</taxon>
        <taxon>Hypocreales</taxon>
        <taxon>Nectriaceae</taxon>
        <taxon>Neonectria</taxon>
    </lineage>
</organism>
<keyword evidence="1" id="KW-0732">Signal</keyword>
<comment type="caution">
    <text evidence="2">The sequence shown here is derived from an EMBL/GenBank/DDBJ whole genome shotgun (WGS) entry which is preliminary data.</text>
</comment>
<dbReference type="CDD" id="cd01823">
    <property type="entry name" value="SEST_like"/>
    <property type="match status" value="1"/>
</dbReference>
<feature type="signal peptide" evidence="1">
    <location>
        <begin position="1"/>
        <end position="18"/>
    </location>
</feature>
<dbReference type="EMBL" id="JAZAVJ010000001">
    <property type="protein sequence ID" value="KAK7425113.1"/>
    <property type="molecule type" value="Genomic_DNA"/>
</dbReference>
<sequence length="687" mass="78093">MDLSTILCLLAFLSTVQSHVPHVRHSHLHSASSIPPELVKRKDNDPSDFSWVKRWAAIGDSYTAGIGAGRPLGSVFSGEPLKVEVKPDILLPNLEFSGHGDWYCARYDMSYPMVISRLLGSQVESFQYWACSGDRAGQIYQQAEQIGGNLDLAMMTAGGNDLCLAGIISNCILLSIGEQEACEAVIKVAEKNVENIMKSNIKDILYALNKKMNKDSVVVVLGYAEFFNTKENNCEDESWDALWWRDTWPFKRSQKLTIARRMRFNELVQKINKVTAEAVTEISKDDKVKYKIGFADWNPWVYDTVDGQMCSPSSNGDYPDKKNQPEMQFIKPDTHPWLNWRDDFHDELKKRGLDQGDTAEIDRQMEAELEKQQKRAAENIWSSKFFNSPNPPVIVRRILGCRDPKAPGCPSDDSRDWTMNLGLPNSVGANFHPNEKGHITMASFAMAEAMDLRSLVLDVDSPSCAIKDEFKCWSTDNWKGYASADRLDEHYEDFCKGIEQPAHEKGWEYKQSYDEGTLDEHEFKISLSKDVADYDEEECIDSMKKLIHSCDTNRKMNWKGGGEYVRSDGDYTYQVNPKRDNRPWPPPEEPVGTCKGWYHVLWSSYEIEGGGFSTWDSGQKTMRPSMDGCYGLGTTAWDFEYYDEPTSEGYEWKLKFNTPIWVRSRCFKNNKVVKAAGGWTDGCGGND</sequence>